<proteinExistence type="predicted"/>
<evidence type="ECO:0000256" key="1">
    <source>
        <dbReference type="SAM" id="Phobius"/>
    </source>
</evidence>
<sequence length="203" mass="24247">MTRNKNNTHITRYEIVQLVNDVDFNRQIRELVKDEMTKHDFYDSITKLMDKISLEQTIKDKTKKVIPEIVEKWCDNNLNRLAENTCERFMKNNFRKFFDETIKNDHSVSSFMNVHLAQVKNTVRTVSEQAINEIISEHDKFKPIFDAYYRKLEIHNKAMIMGNMEQHKQKIIEMETSIYRLRFFARVVTAGIFLYSISIISKL</sequence>
<keyword evidence="1" id="KW-0812">Transmembrane</keyword>
<accession>A0A3G4ZSL8</accession>
<gene>
    <name evidence="2" type="ORF">Terrestrivirus6_55</name>
</gene>
<keyword evidence="1" id="KW-0472">Membrane</keyword>
<keyword evidence="1" id="KW-1133">Transmembrane helix</keyword>
<name>A0A3G4ZSL8_9VIRU</name>
<feature type="transmembrane region" description="Helical" evidence="1">
    <location>
        <begin position="183"/>
        <end position="201"/>
    </location>
</feature>
<evidence type="ECO:0000313" key="2">
    <source>
        <dbReference type="EMBL" id="AYV76429.1"/>
    </source>
</evidence>
<protein>
    <submittedName>
        <fullName evidence="2">Uncharacterized protein</fullName>
    </submittedName>
</protein>
<reference evidence="2" key="1">
    <citation type="submission" date="2018-10" db="EMBL/GenBank/DDBJ databases">
        <title>Hidden diversity of soil giant viruses.</title>
        <authorList>
            <person name="Schulz F."/>
            <person name="Alteio L."/>
            <person name="Goudeau D."/>
            <person name="Ryan E.M."/>
            <person name="Malmstrom R.R."/>
            <person name="Blanchard J."/>
            <person name="Woyke T."/>
        </authorList>
    </citation>
    <scope>NUCLEOTIDE SEQUENCE</scope>
    <source>
        <strain evidence="2">TEV1</strain>
    </source>
</reference>
<dbReference type="EMBL" id="MK071984">
    <property type="protein sequence ID" value="AYV76429.1"/>
    <property type="molecule type" value="Genomic_DNA"/>
</dbReference>
<organism evidence="2">
    <name type="scientific">Terrestrivirus sp</name>
    <dbReference type="NCBI Taxonomy" id="2487775"/>
    <lineage>
        <taxon>Viruses</taxon>
        <taxon>Varidnaviria</taxon>
        <taxon>Bamfordvirae</taxon>
        <taxon>Nucleocytoviricota</taxon>
        <taxon>Megaviricetes</taxon>
        <taxon>Imitervirales</taxon>
        <taxon>Mimiviridae</taxon>
        <taxon>Klosneuvirinae</taxon>
    </lineage>
</organism>